<dbReference type="EMBL" id="JBHUEA010000039">
    <property type="protein sequence ID" value="MFD1723022.1"/>
    <property type="molecule type" value="Genomic_DNA"/>
</dbReference>
<protein>
    <recommendedName>
        <fullName evidence="3">DUF222 domain-containing protein</fullName>
    </recommendedName>
</protein>
<name>A0ABW4LIV7_9MICO</name>
<reference evidence="2" key="1">
    <citation type="journal article" date="2019" name="Int. J. Syst. Evol. Microbiol.">
        <title>The Global Catalogue of Microorganisms (GCM) 10K type strain sequencing project: providing services to taxonomists for standard genome sequencing and annotation.</title>
        <authorList>
            <consortium name="The Broad Institute Genomics Platform"/>
            <consortium name="The Broad Institute Genome Sequencing Center for Infectious Disease"/>
            <person name="Wu L."/>
            <person name="Ma J."/>
        </authorList>
    </citation>
    <scope>NUCLEOTIDE SEQUENCE [LARGE SCALE GENOMIC DNA]</scope>
    <source>
        <strain evidence="2">CGMCC 1.12471</strain>
    </source>
</reference>
<comment type="caution">
    <text evidence="1">The sequence shown here is derived from an EMBL/GenBank/DDBJ whole genome shotgun (WGS) entry which is preliminary data.</text>
</comment>
<keyword evidence="2" id="KW-1185">Reference proteome</keyword>
<dbReference type="Proteomes" id="UP001597347">
    <property type="component" value="Unassembled WGS sequence"/>
</dbReference>
<accession>A0ABW4LIV7</accession>
<gene>
    <name evidence="1" type="ORF">ACFSBI_15840</name>
</gene>
<evidence type="ECO:0008006" key="3">
    <source>
        <dbReference type="Google" id="ProtNLM"/>
    </source>
</evidence>
<organism evidence="1 2">
    <name type="scientific">Amnibacterium endophyticum</name>
    <dbReference type="NCBI Taxonomy" id="2109337"/>
    <lineage>
        <taxon>Bacteria</taxon>
        <taxon>Bacillati</taxon>
        <taxon>Actinomycetota</taxon>
        <taxon>Actinomycetes</taxon>
        <taxon>Micrococcales</taxon>
        <taxon>Microbacteriaceae</taxon>
        <taxon>Amnibacterium</taxon>
    </lineage>
</organism>
<proteinExistence type="predicted"/>
<dbReference type="RefSeq" id="WP_377936637.1">
    <property type="nucleotide sequence ID" value="NZ_JBHUEA010000039.1"/>
</dbReference>
<evidence type="ECO:0000313" key="1">
    <source>
        <dbReference type="EMBL" id="MFD1723022.1"/>
    </source>
</evidence>
<sequence>MEHAQDDPAAEPRWVRRAVEDEADEGMLLAEYAVRMRLKNRIIVDTMTASGSIDADAWADEARLMLGRLRIEAEASARRMDRERDVAELAEGVARHEHDYRSDDTGALDRRRLVYRLTARRLLSWENDAAQVALLLDAARSDAADEVNAAIGAAVAGDVVAPAEDGALLKERLRLITSVDLPALERAAHGDGAVIAVPPRGRLRSWFARLRGR</sequence>
<evidence type="ECO:0000313" key="2">
    <source>
        <dbReference type="Proteomes" id="UP001597347"/>
    </source>
</evidence>